<name>W7KD22_PLAFO</name>
<gene>
    <name evidence="1" type="ORF">PFNF54_00332</name>
</gene>
<evidence type="ECO:0000313" key="2">
    <source>
        <dbReference type="Proteomes" id="UP000030673"/>
    </source>
</evidence>
<dbReference type="AlphaFoldDB" id="W7KD22"/>
<accession>W7KD22</accession>
<dbReference type="EMBL" id="KE123727">
    <property type="protein sequence ID" value="EWC90890.1"/>
    <property type="molecule type" value="Genomic_DNA"/>
</dbReference>
<keyword evidence="2" id="KW-1185">Reference proteome</keyword>
<reference evidence="1 2" key="1">
    <citation type="submission" date="2013-02" db="EMBL/GenBank/DDBJ databases">
        <title>The Genome Sequence of Plasmodium falciparum NF54.</title>
        <authorList>
            <consortium name="The Broad Institute Genome Sequencing Platform"/>
            <consortium name="The Broad Institute Genome Sequencing Center for Infectious Disease"/>
            <person name="Neafsey D."/>
            <person name="Cheeseman I."/>
            <person name="Volkman S."/>
            <person name="Adams J."/>
            <person name="Walker B."/>
            <person name="Young S.K."/>
            <person name="Zeng Q."/>
            <person name="Gargeya S."/>
            <person name="Fitzgerald M."/>
            <person name="Haas B."/>
            <person name="Abouelleil A."/>
            <person name="Alvarado L."/>
            <person name="Arachchi H.M."/>
            <person name="Berlin A.M."/>
            <person name="Chapman S.B."/>
            <person name="Dewar J."/>
            <person name="Goldberg J."/>
            <person name="Griggs A."/>
            <person name="Gujja S."/>
            <person name="Hansen M."/>
            <person name="Howarth C."/>
            <person name="Imamovic A."/>
            <person name="Larimer J."/>
            <person name="McCowan C."/>
            <person name="Murphy C."/>
            <person name="Neiman D."/>
            <person name="Pearson M."/>
            <person name="Priest M."/>
            <person name="Roberts A."/>
            <person name="Saif S."/>
            <person name="Shea T."/>
            <person name="Sisk P."/>
            <person name="Sykes S."/>
            <person name="Wortman J."/>
            <person name="Nusbaum C."/>
            <person name="Birren B."/>
        </authorList>
    </citation>
    <scope>NUCLEOTIDE SEQUENCE [LARGE SCALE GENOMIC DNA]</scope>
    <source>
        <strain evidence="1 2">NF54</strain>
    </source>
</reference>
<evidence type="ECO:0000313" key="1">
    <source>
        <dbReference type="EMBL" id="EWC90890.1"/>
    </source>
</evidence>
<sequence>MIIIIYVRRLIVTYYYTLTFHSMFVSKLNWEPCYNCIFHNRLTSLLMYNSKLKKYFNSIFFKKIKTFDIVGIYFD</sequence>
<organism evidence="1 2">
    <name type="scientific">Plasmodium falciparum (isolate NF54)</name>
    <dbReference type="NCBI Taxonomy" id="5843"/>
    <lineage>
        <taxon>Eukaryota</taxon>
        <taxon>Sar</taxon>
        <taxon>Alveolata</taxon>
        <taxon>Apicomplexa</taxon>
        <taxon>Aconoidasida</taxon>
        <taxon>Haemosporida</taxon>
        <taxon>Plasmodiidae</taxon>
        <taxon>Plasmodium</taxon>
        <taxon>Plasmodium (Laverania)</taxon>
    </lineage>
</organism>
<proteinExistence type="predicted"/>
<protein>
    <submittedName>
        <fullName evidence="1">Uncharacterized protein</fullName>
    </submittedName>
</protein>
<dbReference type="Proteomes" id="UP000030673">
    <property type="component" value="Unassembled WGS sequence"/>
</dbReference>